<name>A0A9W8Q1X0_AKAMU</name>
<dbReference type="Gene3D" id="3.40.630.30">
    <property type="match status" value="1"/>
</dbReference>
<organism evidence="1 2">
    <name type="scientific">Akanthomyces muscarius</name>
    <name type="common">Entomopathogenic fungus</name>
    <name type="synonym">Lecanicillium muscarium</name>
    <dbReference type="NCBI Taxonomy" id="2231603"/>
    <lineage>
        <taxon>Eukaryota</taxon>
        <taxon>Fungi</taxon>
        <taxon>Dikarya</taxon>
        <taxon>Ascomycota</taxon>
        <taxon>Pezizomycotina</taxon>
        <taxon>Sordariomycetes</taxon>
        <taxon>Hypocreomycetidae</taxon>
        <taxon>Hypocreales</taxon>
        <taxon>Cordycipitaceae</taxon>
        <taxon>Akanthomyces</taxon>
    </lineage>
</organism>
<proteinExistence type="predicted"/>
<dbReference type="RefSeq" id="XP_056048138.1">
    <property type="nucleotide sequence ID" value="XM_056192022.1"/>
</dbReference>
<accession>A0A9W8Q1X0</accession>
<dbReference type="AlphaFoldDB" id="A0A9W8Q1X0"/>
<dbReference type="Proteomes" id="UP001144673">
    <property type="component" value="Chromosome 2"/>
</dbReference>
<reference evidence="1" key="1">
    <citation type="journal article" date="2023" name="Access Microbiol">
        <title>De-novo genome assembly for Akanthomyces muscarius, a biocontrol agent of insect agricultural pests.</title>
        <authorList>
            <person name="Erdos Z."/>
            <person name="Studholme D.J."/>
            <person name="Raymond B."/>
            <person name="Sharma M."/>
        </authorList>
    </citation>
    <scope>NUCLEOTIDE SEQUENCE</scope>
    <source>
        <strain evidence="1">Ve6</strain>
    </source>
</reference>
<dbReference type="InterPro" id="IPR016181">
    <property type="entry name" value="Acyl_CoA_acyltransferase"/>
</dbReference>
<dbReference type="GeneID" id="80890508"/>
<gene>
    <name evidence="1" type="ORF">LMH87_003349</name>
</gene>
<sequence>MSSGSEAFITPPEGLERLLLAHLPTSLTLLRKVQYLRRKATSTAKFPQILLASDGAPIGDGAESLSQPSSFTVAYINTTVAQSTSMYLYSTLQNYQDEPPSSAVAETERQLELILQKLIQLRQAMEEDLKIELPPSVVLGSLHSRIRGLWEKTGRISPRPTGLYDKWIFDVSKVPRLDESLPEGMAWGSGTLEDCQVVASRTDIPRPVEYLIQMPSLFIKLGDGTPISWAFLDTVGSLISVHCEEPYRNRGLARKISSKILREKVDWFGPGGLSSADVAPDNVASRAMCKSLSGYPTYSVSWVMLDLRDSVVAPNKTD</sequence>
<dbReference type="KEGG" id="amus:LMH87_003349"/>
<protein>
    <recommendedName>
        <fullName evidence="3">FR47-like domain-containing protein</fullName>
    </recommendedName>
</protein>
<evidence type="ECO:0000313" key="1">
    <source>
        <dbReference type="EMBL" id="KAJ4144468.1"/>
    </source>
</evidence>
<keyword evidence="2" id="KW-1185">Reference proteome</keyword>
<dbReference type="SUPFAM" id="SSF55729">
    <property type="entry name" value="Acyl-CoA N-acyltransferases (Nat)"/>
    <property type="match status" value="1"/>
</dbReference>
<evidence type="ECO:0008006" key="3">
    <source>
        <dbReference type="Google" id="ProtNLM"/>
    </source>
</evidence>
<dbReference type="EMBL" id="JAJHUN010000011">
    <property type="protein sequence ID" value="KAJ4144468.1"/>
    <property type="molecule type" value="Genomic_DNA"/>
</dbReference>
<evidence type="ECO:0000313" key="2">
    <source>
        <dbReference type="Proteomes" id="UP001144673"/>
    </source>
</evidence>
<comment type="caution">
    <text evidence="1">The sequence shown here is derived from an EMBL/GenBank/DDBJ whole genome shotgun (WGS) entry which is preliminary data.</text>
</comment>